<sequence>MNYLVKVAEQLKNLELSTHCQLTTISQTVAEYLKQGQIIHLFGCGHSSLIAQEPYYRAGGLVPVRPILIESLMLHQGALQSSVNEKTVDYVHDSLANEDIREGDILIVISTSGRNPAPIDVAMFGQERGAYVIGLMSREYTQSQPARHPSGKRLEEVVNVVIDTQVPVGDAVLEKEGIAQAFAPASSVIGTVLIQDLFAKTIVSLKELGVDPPIFQSGNIDGSEQHNKTLVEKYKDRIQF</sequence>
<dbReference type="Proteomes" id="UP001221597">
    <property type="component" value="Chromosome"/>
</dbReference>
<dbReference type="SUPFAM" id="SSF53697">
    <property type="entry name" value="SIS domain"/>
    <property type="match status" value="1"/>
</dbReference>
<evidence type="ECO:0000313" key="2">
    <source>
        <dbReference type="EMBL" id="WFT75204.1"/>
    </source>
</evidence>
<reference evidence="2 3" key="1">
    <citation type="submission" date="2023-04" db="EMBL/GenBank/DDBJ databases">
        <title>Genome sequence of Halobacillus naozhouensis KACC 21980.</title>
        <authorList>
            <person name="Kim S."/>
            <person name="Heo J."/>
            <person name="Kwon S.-W."/>
        </authorList>
    </citation>
    <scope>NUCLEOTIDE SEQUENCE [LARGE SCALE GENOMIC DNA]</scope>
    <source>
        <strain evidence="2 3">KCTC 13234</strain>
    </source>
</reference>
<dbReference type="Pfam" id="PF13580">
    <property type="entry name" value="SIS_2"/>
    <property type="match status" value="1"/>
</dbReference>
<dbReference type="CDD" id="cd05013">
    <property type="entry name" value="SIS_RpiR"/>
    <property type="match status" value="1"/>
</dbReference>
<keyword evidence="3" id="KW-1185">Reference proteome</keyword>
<protein>
    <submittedName>
        <fullName evidence="2">SIS domain-containing protein</fullName>
    </submittedName>
</protein>
<dbReference type="NCBIfam" id="NF002805">
    <property type="entry name" value="PRK02947.1"/>
    <property type="match status" value="1"/>
</dbReference>
<dbReference type="EMBL" id="CP121671">
    <property type="protein sequence ID" value="WFT75204.1"/>
    <property type="molecule type" value="Genomic_DNA"/>
</dbReference>
<name>A0ABY8J1A6_9BACI</name>
<dbReference type="InterPro" id="IPR046348">
    <property type="entry name" value="SIS_dom_sf"/>
</dbReference>
<gene>
    <name evidence="2" type="ORF">P9989_01995</name>
</gene>
<dbReference type="InterPro" id="IPR050099">
    <property type="entry name" value="SIS_GmhA/DiaA_subfam"/>
</dbReference>
<dbReference type="InterPro" id="IPR035472">
    <property type="entry name" value="RpiR-like_SIS"/>
</dbReference>
<feature type="domain" description="SIS" evidence="1">
    <location>
        <begin position="29"/>
        <end position="208"/>
    </location>
</feature>
<organism evidence="2 3">
    <name type="scientific">Halobacillus naozhouensis</name>
    <dbReference type="NCBI Taxonomy" id="554880"/>
    <lineage>
        <taxon>Bacteria</taxon>
        <taxon>Bacillati</taxon>
        <taxon>Bacillota</taxon>
        <taxon>Bacilli</taxon>
        <taxon>Bacillales</taxon>
        <taxon>Bacillaceae</taxon>
        <taxon>Halobacillus</taxon>
    </lineage>
</organism>
<dbReference type="PROSITE" id="PS51464">
    <property type="entry name" value="SIS"/>
    <property type="match status" value="1"/>
</dbReference>
<evidence type="ECO:0000259" key="1">
    <source>
        <dbReference type="PROSITE" id="PS51464"/>
    </source>
</evidence>
<proteinExistence type="predicted"/>
<dbReference type="PANTHER" id="PTHR30390:SF7">
    <property type="entry name" value="PHOSPHOHEPTOSE ISOMERASE"/>
    <property type="match status" value="1"/>
</dbReference>
<evidence type="ECO:0000313" key="3">
    <source>
        <dbReference type="Proteomes" id="UP001221597"/>
    </source>
</evidence>
<dbReference type="RefSeq" id="WP_283077173.1">
    <property type="nucleotide sequence ID" value="NZ_CP121671.1"/>
</dbReference>
<dbReference type="InterPro" id="IPR001347">
    <property type="entry name" value="SIS_dom"/>
</dbReference>
<dbReference type="Gene3D" id="3.40.50.10490">
    <property type="entry name" value="Glucose-6-phosphate isomerase like protein, domain 1"/>
    <property type="match status" value="1"/>
</dbReference>
<accession>A0ABY8J1A6</accession>
<dbReference type="PANTHER" id="PTHR30390">
    <property type="entry name" value="SEDOHEPTULOSE 7-PHOSPHATE ISOMERASE / DNAA INITIATOR-ASSOCIATING FACTOR FOR REPLICATION INITIATION"/>
    <property type="match status" value="1"/>
</dbReference>